<proteinExistence type="inferred from homology"/>
<dbReference type="OrthoDB" id="498204at2759"/>
<keyword evidence="4" id="KW-0560">Oxidoreductase</keyword>
<dbReference type="SUPFAM" id="SSF51905">
    <property type="entry name" value="FAD/NAD(P)-binding domain"/>
    <property type="match status" value="1"/>
</dbReference>
<dbReference type="AlphaFoldDB" id="A0A9P5TD62"/>
<dbReference type="Gene3D" id="3.30.9.10">
    <property type="entry name" value="D-Amino Acid Oxidase, subunit A, domain 2"/>
    <property type="match status" value="1"/>
</dbReference>
<dbReference type="Pfam" id="PF01266">
    <property type="entry name" value="DAO"/>
    <property type="match status" value="1"/>
</dbReference>
<comment type="cofactor">
    <cofactor evidence="1">
        <name>FAD</name>
        <dbReference type="ChEBI" id="CHEBI:57692"/>
    </cofactor>
</comment>
<keyword evidence="3" id="KW-0274">FAD</keyword>
<evidence type="ECO:0000256" key="3">
    <source>
        <dbReference type="ARBA" id="ARBA00022827"/>
    </source>
</evidence>
<keyword evidence="2" id="KW-0285">Flavoprotein</keyword>
<evidence type="ECO:0000256" key="1">
    <source>
        <dbReference type="ARBA" id="ARBA00001974"/>
    </source>
</evidence>
<evidence type="ECO:0000256" key="8">
    <source>
        <dbReference type="ARBA" id="ARBA00041137"/>
    </source>
</evidence>
<dbReference type="GO" id="GO:0047545">
    <property type="term" value="F:(S)-2-hydroxyglutarate dehydrogenase activity"/>
    <property type="evidence" value="ECO:0007669"/>
    <property type="project" value="UniProtKB-EC"/>
</dbReference>
<dbReference type="Proteomes" id="UP000759537">
    <property type="component" value="Unassembled WGS sequence"/>
</dbReference>
<evidence type="ECO:0000256" key="7">
    <source>
        <dbReference type="ARBA" id="ARBA00038878"/>
    </source>
</evidence>
<dbReference type="PANTHER" id="PTHR43104">
    <property type="entry name" value="L-2-HYDROXYGLUTARATE DEHYDROGENASE, MITOCHONDRIAL"/>
    <property type="match status" value="1"/>
</dbReference>
<dbReference type="InterPro" id="IPR036188">
    <property type="entry name" value="FAD/NAD-bd_sf"/>
</dbReference>
<evidence type="ECO:0000313" key="11">
    <source>
        <dbReference type="Proteomes" id="UP000759537"/>
    </source>
</evidence>
<evidence type="ECO:0000313" key="10">
    <source>
        <dbReference type="EMBL" id="KAF8485283.1"/>
    </source>
</evidence>
<keyword evidence="11" id="KW-1185">Reference proteome</keyword>
<reference evidence="10" key="1">
    <citation type="submission" date="2019-10" db="EMBL/GenBank/DDBJ databases">
        <authorList>
            <consortium name="DOE Joint Genome Institute"/>
            <person name="Kuo A."/>
            <person name="Miyauchi S."/>
            <person name="Kiss E."/>
            <person name="Drula E."/>
            <person name="Kohler A."/>
            <person name="Sanchez-Garcia M."/>
            <person name="Andreopoulos B."/>
            <person name="Barry K.W."/>
            <person name="Bonito G."/>
            <person name="Buee M."/>
            <person name="Carver A."/>
            <person name="Chen C."/>
            <person name="Cichocki N."/>
            <person name="Clum A."/>
            <person name="Culley D."/>
            <person name="Crous P.W."/>
            <person name="Fauchery L."/>
            <person name="Girlanda M."/>
            <person name="Hayes R."/>
            <person name="Keri Z."/>
            <person name="LaButti K."/>
            <person name="Lipzen A."/>
            <person name="Lombard V."/>
            <person name="Magnuson J."/>
            <person name="Maillard F."/>
            <person name="Morin E."/>
            <person name="Murat C."/>
            <person name="Nolan M."/>
            <person name="Ohm R."/>
            <person name="Pangilinan J."/>
            <person name="Pereira M."/>
            <person name="Perotto S."/>
            <person name="Peter M."/>
            <person name="Riley R."/>
            <person name="Sitrit Y."/>
            <person name="Stielow B."/>
            <person name="Szollosi G."/>
            <person name="Zifcakova L."/>
            <person name="Stursova M."/>
            <person name="Spatafora J.W."/>
            <person name="Tedersoo L."/>
            <person name="Vaario L.-M."/>
            <person name="Yamada A."/>
            <person name="Yan M."/>
            <person name="Wang P."/>
            <person name="Xu J."/>
            <person name="Bruns T."/>
            <person name="Baldrian P."/>
            <person name="Vilgalys R."/>
            <person name="Henrissat B."/>
            <person name="Grigoriev I.V."/>
            <person name="Hibbett D."/>
            <person name="Nagy L.G."/>
            <person name="Martin F.M."/>
        </authorList>
    </citation>
    <scope>NUCLEOTIDE SEQUENCE</scope>
    <source>
        <strain evidence="10">Prilba</strain>
    </source>
</reference>
<name>A0A9P5TD62_9AGAM</name>
<evidence type="ECO:0000256" key="2">
    <source>
        <dbReference type="ARBA" id="ARBA00022630"/>
    </source>
</evidence>
<protein>
    <recommendedName>
        <fullName evidence="8">L-2-hydroxyglutarate dehydrogenase, mitochondrial</fullName>
        <ecNumber evidence="7">1.1.99.2</ecNumber>
    </recommendedName>
</protein>
<evidence type="ECO:0000259" key="9">
    <source>
        <dbReference type="Pfam" id="PF01266"/>
    </source>
</evidence>
<comment type="caution">
    <text evidence="10">The sequence shown here is derived from an EMBL/GenBank/DDBJ whole genome shotgun (WGS) entry which is preliminary data.</text>
</comment>
<comment type="similarity">
    <text evidence="6">Belongs to the L2HGDH family.</text>
</comment>
<dbReference type="EMBL" id="WHVB01000003">
    <property type="protein sequence ID" value="KAF8485283.1"/>
    <property type="molecule type" value="Genomic_DNA"/>
</dbReference>
<gene>
    <name evidence="10" type="ORF">DFH94DRAFT_851130</name>
</gene>
<dbReference type="Gene3D" id="3.50.50.60">
    <property type="entry name" value="FAD/NAD(P)-binding domain"/>
    <property type="match status" value="1"/>
</dbReference>
<accession>A0A9P5TD62</accession>
<feature type="domain" description="FAD dependent oxidoreductase" evidence="9">
    <location>
        <begin position="28"/>
        <end position="441"/>
    </location>
</feature>
<reference evidence="10" key="2">
    <citation type="journal article" date="2020" name="Nat. Commun.">
        <title>Large-scale genome sequencing of mycorrhizal fungi provides insights into the early evolution of symbiotic traits.</title>
        <authorList>
            <person name="Miyauchi S."/>
            <person name="Kiss E."/>
            <person name="Kuo A."/>
            <person name="Drula E."/>
            <person name="Kohler A."/>
            <person name="Sanchez-Garcia M."/>
            <person name="Morin E."/>
            <person name="Andreopoulos B."/>
            <person name="Barry K.W."/>
            <person name="Bonito G."/>
            <person name="Buee M."/>
            <person name="Carver A."/>
            <person name="Chen C."/>
            <person name="Cichocki N."/>
            <person name="Clum A."/>
            <person name="Culley D."/>
            <person name="Crous P.W."/>
            <person name="Fauchery L."/>
            <person name="Girlanda M."/>
            <person name="Hayes R.D."/>
            <person name="Keri Z."/>
            <person name="LaButti K."/>
            <person name="Lipzen A."/>
            <person name="Lombard V."/>
            <person name="Magnuson J."/>
            <person name="Maillard F."/>
            <person name="Murat C."/>
            <person name="Nolan M."/>
            <person name="Ohm R.A."/>
            <person name="Pangilinan J."/>
            <person name="Pereira M.F."/>
            <person name="Perotto S."/>
            <person name="Peter M."/>
            <person name="Pfister S."/>
            <person name="Riley R."/>
            <person name="Sitrit Y."/>
            <person name="Stielow J.B."/>
            <person name="Szollosi G."/>
            <person name="Zifcakova L."/>
            <person name="Stursova M."/>
            <person name="Spatafora J.W."/>
            <person name="Tedersoo L."/>
            <person name="Vaario L.M."/>
            <person name="Yamada A."/>
            <person name="Yan M."/>
            <person name="Wang P."/>
            <person name="Xu J."/>
            <person name="Bruns T."/>
            <person name="Baldrian P."/>
            <person name="Vilgalys R."/>
            <person name="Dunand C."/>
            <person name="Henrissat B."/>
            <person name="Grigoriev I.V."/>
            <person name="Hibbett D."/>
            <person name="Nagy L.G."/>
            <person name="Martin F.M."/>
        </authorList>
    </citation>
    <scope>NUCLEOTIDE SEQUENCE</scope>
    <source>
        <strain evidence="10">Prilba</strain>
    </source>
</reference>
<comment type="catalytic activity">
    <reaction evidence="5">
        <text>(S)-2-hydroxyglutarate + A = 2-oxoglutarate + AH2</text>
        <dbReference type="Rhea" id="RHEA:21252"/>
        <dbReference type="ChEBI" id="CHEBI:13193"/>
        <dbReference type="ChEBI" id="CHEBI:16782"/>
        <dbReference type="ChEBI" id="CHEBI:16810"/>
        <dbReference type="ChEBI" id="CHEBI:17499"/>
        <dbReference type="EC" id="1.1.99.2"/>
    </reaction>
</comment>
<evidence type="ECO:0000256" key="5">
    <source>
        <dbReference type="ARBA" id="ARBA00036066"/>
    </source>
</evidence>
<organism evidence="10 11">
    <name type="scientific">Russula ochroleuca</name>
    <dbReference type="NCBI Taxonomy" id="152965"/>
    <lineage>
        <taxon>Eukaryota</taxon>
        <taxon>Fungi</taxon>
        <taxon>Dikarya</taxon>
        <taxon>Basidiomycota</taxon>
        <taxon>Agaricomycotina</taxon>
        <taxon>Agaricomycetes</taxon>
        <taxon>Russulales</taxon>
        <taxon>Russulaceae</taxon>
        <taxon>Russula</taxon>
    </lineage>
</organism>
<evidence type="ECO:0000256" key="4">
    <source>
        <dbReference type="ARBA" id="ARBA00023002"/>
    </source>
</evidence>
<dbReference type="EC" id="1.1.99.2" evidence="7"/>
<dbReference type="PANTHER" id="PTHR43104:SF4">
    <property type="entry name" value="L-2-HYDROXYGLUTARATE DEHYDROGENASE, MITOCHONDRIAL"/>
    <property type="match status" value="1"/>
</dbReference>
<sequence>MQAGIRGLTTSLNSAGKYMYKSPEAAVDHIIIGGGVVGLAVARALLQCFPDKSTILIERHTRPGEEASSRNSEVIHGGLYYPPNSLKTRLCLRGRQMLYSYCAKHDIPHRRLGKLVVGREGQREYLAKMHAKARALRAPPHWNHSADPQVLPTEILSGVAARECVPELAREITSALWSPLTGIVDSAALLNSLEKDIRDAGGTIAYATRAVRIDIDAAAAERSSGGPGWVVQTVTGTEENDGNADADATLARVLINAAGLGATSVLNEILPPARHVPIYFARGAYATYRGPGVRDIQHLVYPADEASTAKGASFHSLGTHLTFDMAGNVRFGPDIDWLSAPNSAKHDEEVWEPHLSPDEERAHSMHASVLRYLPGVKPEGFQPDYAGIRPKLAPPGAPFQDFVVRTDYAEERKGRAPMISLLGIESPGLTASLALAEMVVEDMLAKTNEKRIETKII</sequence>
<evidence type="ECO:0000256" key="6">
    <source>
        <dbReference type="ARBA" id="ARBA00037941"/>
    </source>
</evidence>
<dbReference type="InterPro" id="IPR006076">
    <property type="entry name" value="FAD-dep_OxRdtase"/>
</dbReference>